<feature type="domain" description="Phosphoesterase HXTX" evidence="2">
    <location>
        <begin position="12"/>
        <end position="89"/>
    </location>
</feature>
<sequence length="180" mass="19976">MSNSRRLFFALSLPDALQQQVIRWRAEAFTPEAGRPVAAANLHLTLAFLGEVTAQKELALRKLAGRIVQPGFSMRLDDLGHWPRPGVVWLGTRRAPRGLLQLAELLRSQAARNGCHQSALPFHPHITLLRAATQPVAIPPATPGWAFSADAFSLYESVFENGRTRYQHLEQWPLAKQASA</sequence>
<evidence type="ECO:0000313" key="3">
    <source>
        <dbReference type="EMBL" id="SAY44987.1"/>
    </source>
</evidence>
<dbReference type="InterPro" id="IPR009097">
    <property type="entry name" value="Cyclic_Pdiesterase"/>
</dbReference>
<dbReference type="NCBIfam" id="TIGR02258">
    <property type="entry name" value="2_5_ligase"/>
    <property type="match status" value="1"/>
</dbReference>
<comment type="catalytic activity">
    <reaction evidence="1">
        <text>a 3'-end 2',3'-cyclophospho-ribonucleotide-RNA + H2O = a 3'-end 2'-phospho-ribonucleotide-RNA + H(+)</text>
        <dbReference type="Rhea" id="RHEA:11828"/>
        <dbReference type="Rhea" id="RHEA-COMP:10464"/>
        <dbReference type="Rhea" id="RHEA-COMP:17353"/>
        <dbReference type="ChEBI" id="CHEBI:15377"/>
        <dbReference type="ChEBI" id="CHEBI:15378"/>
        <dbReference type="ChEBI" id="CHEBI:83064"/>
        <dbReference type="ChEBI" id="CHEBI:173113"/>
        <dbReference type="EC" id="3.1.4.58"/>
    </reaction>
</comment>
<accession>A0A1C3HIX1</accession>
<comment type="function">
    <text evidence="1">Hydrolyzes RNA 2',3'-cyclic phosphodiester to an RNA 2'-phosphomonoester.</text>
</comment>
<organism evidence="3">
    <name type="scientific">Serratia marcescens</name>
    <dbReference type="NCBI Taxonomy" id="615"/>
    <lineage>
        <taxon>Bacteria</taxon>
        <taxon>Pseudomonadati</taxon>
        <taxon>Pseudomonadota</taxon>
        <taxon>Gammaproteobacteria</taxon>
        <taxon>Enterobacterales</taxon>
        <taxon>Yersiniaceae</taxon>
        <taxon>Serratia</taxon>
    </lineage>
</organism>
<dbReference type="RefSeq" id="WP_141960238.1">
    <property type="nucleotide sequence ID" value="NZ_CP041123.1"/>
</dbReference>
<reference evidence="3" key="1">
    <citation type="submission" date="2016-05" db="EMBL/GenBank/DDBJ databases">
        <authorList>
            <person name="Cock P.J.A."/>
            <person name="Cock P.J.A."/>
        </authorList>
    </citation>
    <scope>NUCLEOTIDE SEQUENCE</scope>
    <source>
        <strain evidence="3">PWN146_assembly</strain>
    </source>
</reference>
<dbReference type="Pfam" id="PF02834">
    <property type="entry name" value="LigT_PEase"/>
    <property type="match status" value="1"/>
</dbReference>
<feature type="active site" description="Proton acceptor" evidence="1">
    <location>
        <position position="125"/>
    </location>
</feature>
<dbReference type="PANTHER" id="PTHR35561:SF1">
    <property type="entry name" value="RNA 2',3'-CYCLIC PHOSPHODIESTERASE"/>
    <property type="match status" value="1"/>
</dbReference>
<dbReference type="EC" id="3.1.4.58" evidence="1"/>
<evidence type="ECO:0000259" key="2">
    <source>
        <dbReference type="Pfam" id="PF02834"/>
    </source>
</evidence>
<feature type="short sequence motif" description="HXTX 2" evidence="1">
    <location>
        <begin position="125"/>
        <end position="128"/>
    </location>
</feature>
<evidence type="ECO:0000256" key="1">
    <source>
        <dbReference type="HAMAP-Rule" id="MF_01940"/>
    </source>
</evidence>
<feature type="short sequence motif" description="HXTX 1" evidence="1">
    <location>
        <begin position="43"/>
        <end position="46"/>
    </location>
</feature>
<dbReference type="AlphaFoldDB" id="A0A1C3HIX1"/>
<dbReference type="HAMAP" id="MF_01940">
    <property type="entry name" value="RNA_CPDase"/>
    <property type="match status" value="1"/>
</dbReference>
<dbReference type="InterPro" id="IPR014051">
    <property type="entry name" value="Phosphoesterase_HXTX"/>
</dbReference>
<protein>
    <recommendedName>
        <fullName evidence="1">RNA 2',3'-cyclic phosphodiesterase</fullName>
        <shortName evidence="1">RNA 2',3'-CPDase</shortName>
        <ecNumber evidence="1">3.1.4.58</ecNumber>
    </recommendedName>
</protein>
<name>A0A1C3HIX1_SERMA</name>
<dbReference type="GO" id="GO:0016874">
    <property type="term" value="F:ligase activity"/>
    <property type="evidence" value="ECO:0007669"/>
    <property type="project" value="UniProtKB-KW"/>
</dbReference>
<dbReference type="PANTHER" id="PTHR35561">
    <property type="entry name" value="RNA 2',3'-CYCLIC PHOSPHODIESTERASE"/>
    <property type="match status" value="1"/>
</dbReference>
<gene>
    <name evidence="3" type="primary">ligT</name>
    <name evidence="3" type="ORF">PWN146_03707</name>
</gene>
<keyword evidence="1" id="KW-0378">Hydrolase</keyword>
<dbReference type="GO" id="GO:0004113">
    <property type="term" value="F:2',3'-cyclic-nucleotide 3'-phosphodiesterase activity"/>
    <property type="evidence" value="ECO:0007669"/>
    <property type="project" value="InterPro"/>
</dbReference>
<proteinExistence type="inferred from homology"/>
<keyword evidence="3" id="KW-0436">Ligase</keyword>
<dbReference type="InterPro" id="IPR004175">
    <property type="entry name" value="RNA_CPDase"/>
</dbReference>
<comment type="similarity">
    <text evidence="1">Belongs to the 2H phosphoesterase superfamily. ThpR family.</text>
</comment>
<dbReference type="GO" id="GO:0008664">
    <property type="term" value="F:RNA 2',3'-cyclic 3'-phosphodiesterase activity"/>
    <property type="evidence" value="ECO:0007669"/>
    <property type="project" value="UniProtKB-EC"/>
</dbReference>
<dbReference type="NCBIfam" id="NF011704">
    <property type="entry name" value="PRK15124.1"/>
    <property type="match status" value="1"/>
</dbReference>
<dbReference type="SUPFAM" id="SSF55144">
    <property type="entry name" value="LigT-like"/>
    <property type="match status" value="1"/>
</dbReference>
<dbReference type="EMBL" id="LT575490">
    <property type="protein sequence ID" value="SAY44987.1"/>
    <property type="molecule type" value="Genomic_DNA"/>
</dbReference>
<dbReference type="Gene3D" id="3.90.1140.10">
    <property type="entry name" value="Cyclic phosphodiesterase"/>
    <property type="match status" value="1"/>
</dbReference>
<feature type="active site" description="Proton donor" evidence="1">
    <location>
        <position position="43"/>
    </location>
</feature>